<evidence type="ECO:0000256" key="5">
    <source>
        <dbReference type="ARBA" id="ARBA00023136"/>
    </source>
</evidence>
<sequence length="69" mass="7869">MNTIELTKEMLIMLLPLLAIQLGLIIYCVVKIMQEGVANLNKWAWIAICIFINLIGPITFLIVGRKREI</sequence>
<dbReference type="InterPro" id="IPR027379">
    <property type="entry name" value="CLS_N"/>
</dbReference>
<dbReference type="AlphaFoldDB" id="A0A3P7PC08"/>
<dbReference type="KEGG" id="cbar:PATL70BA_0576"/>
<dbReference type="EMBL" id="LR130778">
    <property type="protein sequence ID" value="VDN46438.1"/>
    <property type="molecule type" value="Genomic_DNA"/>
</dbReference>
<evidence type="ECO:0000256" key="6">
    <source>
        <dbReference type="SAM" id="Phobius"/>
    </source>
</evidence>
<evidence type="ECO:0000313" key="8">
    <source>
        <dbReference type="EMBL" id="VDN46438.1"/>
    </source>
</evidence>
<dbReference type="RefSeq" id="WP_125135953.1">
    <property type="nucleotide sequence ID" value="NZ_LR130778.1"/>
</dbReference>
<evidence type="ECO:0000256" key="3">
    <source>
        <dbReference type="ARBA" id="ARBA00022692"/>
    </source>
</evidence>
<comment type="subcellular location">
    <subcellularLocation>
        <location evidence="1">Cell membrane</location>
        <topology evidence="1">Multi-pass membrane protein</topology>
    </subcellularLocation>
</comment>
<feature type="domain" description="Cardiolipin synthase N-terminal" evidence="7">
    <location>
        <begin position="24"/>
        <end position="65"/>
    </location>
</feature>
<keyword evidence="9" id="KW-1185">Reference proteome</keyword>
<evidence type="ECO:0000313" key="9">
    <source>
        <dbReference type="Proteomes" id="UP000279029"/>
    </source>
</evidence>
<keyword evidence="5 6" id="KW-0472">Membrane</keyword>
<feature type="transmembrane region" description="Helical" evidence="6">
    <location>
        <begin position="44"/>
        <end position="63"/>
    </location>
</feature>
<dbReference type="Proteomes" id="UP000279029">
    <property type="component" value="Chromosome"/>
</dbReference>
<reference evidence="8 9" key="1">
    <citation type="submission" date="2018-09" db="EMBL/GenBank/DDBJ databases">
        <authorList>
            <person name="Postec A."/>
        </authorList>
    </citation>
    <scope>NUCLEOTIDE SEQUENCE [LARGE SCALE GENOMIC DNA]</scope>
    <source>
        <strain evidence="8">70B-A</strain>
    </source>
</reference>
<accession>A0A3P7PC08</accession>
<keyword evidence="4 6" id="KW-1133">Transmembrane helix</keyword>
<proteinExistence type="predicted"/>
<protein>
    <submittedName>
        <fullName evidence="8">Negative regulator of sigma-Y activity (Modular protein)</fullName>
    </submittedName>
</protein>
<dbReference type="Pfam" id="PF13396">
    <property type="entry name" value="PLDc_N"/>
    <property type="match status" value="1"/>
</dbReference>
<evidence type="ECO:0000256" key="1">
    <source>
        <dbReference type="ARBA" id="ARBA00004651"/>
    </source>
</evidence>
<name>A0A3P7PC08_9FIRM</name>
<feature type="transmembrane region" description="Helical" evidence="6">
    <location>
        <begin position="12"/>
        <end position="32"/>
    </location>
</feature>
<evidence type="ECO:0000259" key="7">
    <source>
        <dbReference type="Pfam" id="PF13396"/>
    </source>
</evidence>
<keyword evidence="3 6" id="KW-0812">Transmembrane</keyword>
<evidence type="ECO:0000256" key="4">
    <source>
        <dbReference type="ARBA" id="ARBA00022989"/>
    </source>
</evidence>
<gene>
    <name evidence="8" type="ORF">PATL70BA_0576</name>
</gene>
<dbReference type="GO" id="GO:0005886">
    <property type="term" value="C:plasma membrane"/>
    <property type="evidence" value="ECO:0007669"/>
    <property type="project" value="UniProtKB-SubCell"/>
</dbReference>
<evidence type="ECO:0000256" key="2">
    <source>
        <dbReference type="ARBA" id="ARBA00022475"/>
    </source>
</evidence>
<keyword evidence="2" id="KW-1003">Cell membrane</keyword>
<organism evidence="8 9">
    <name type="scientific">Petrocella atlantisensis</name>
    <dbReference type="NCBI Taxonomy" id="2173034"/>
    <lineage>
        <taxon>Bacteria</taxon>
        <taxon>Bacillati</taxon>
        <taxon>Bacillota</taxon>
        <taxon>Clostridia</taxon>
        <taxon>Lachnospirales</taxon>
        <taxon>Vallitaleaceae</taxon>
        <taxon>Petrocella</taxon>
    </lineage>
</organism>
<dbReference type="OrthoDB" id="3243324at2"/>